<evidence type="ECO:0000313" key="14">
    <source>
        <dbReference type="Proteomes" id="UP001139000"/>
    </source>
</evidence>
<dbReference type="Pfam" id="PF13715">
    <property type="entry name" value="CarbopepD_reg_2"/>
    <property type="match status" value="1"/>
</dbReference>
<evidence type="ECO:0000256" key="7">
    <source>
        <dbReference type="ARBA" id="ARBA00023237"/>
    </source>
</evidence>
<organism evidence="13 14">
    <name type="scientific">Dyadobacter chenwenxiniae</name>
    <dbReference type="NCBI Taxonomy" id="2906456"/>
    <lineage>
        <taxon>Bacteria</taxon>
        <taxon>Pseudomonadati</taxon>
        <taxon>Bacteroidota</taxon>
        <taxon>Cytophagia</taxon>
        <taxon>Cytophagales</taxon>
        <taxon>Spirosomataceae</taxon>
        <taxon>Dyadobacter</taxon>
    </lineage>
</organism>
<dbReference type="Pfam" id="PF00593">
    <property type="entry name" value="TonB_dep_Rec_b-barrel"/>
    <property type="match status" value="1"/>
</dbReference>
<dbReference type="GO" id="GO:0009279">
    <property type="term" value="C:cell outer membrane"/>
    <property type="evidence" value="ECO:0007669"/>
    <property type="project" value="UniProtKB-SubCell"/>
</dbReference>
<dbReference type="Pfam" id="PF07715">
    <property type="entry name" value="Plug"/>
    <property type="match status" value="1"/>
</dbReference>
<sequence length="1024" mass="112217">MKAIMLILCVFLGRGLLNAQDMQVSGRVTDKNGAILPAVSIQIKGTNKGILSDETGSFKITFPMGSNVLVFSLVGFVRKEIKIENESIINVVLNSDDQSLAEVLIVGYGTEIKRDLTGNIASIKGSEVANTPVANFTQALQGRAAGVFIESNSGKLGEGIKVRIRGTGSISASNEPLYVIDGIPINAASQSGIPLPGSSATSSSVNPLADINTNDIESFEILKDASAAAIYGSRAANGVVLITTKKGKSGKTSLIANFQYGINRSTGRRKFLDAKQYISLLREAATNSDIRNGLDPTKPGQYKGSWLEFAEGRLDRYSGGTDWRTYQTDTDWQKLAFNNQSRTRIVDIGALGGNEKTRFYINGSYNDQDGILVGNDFQKLSARLNLEHDYNSKLKFGLNIGLSRTVVNRIAQDNQFSTPMQVVALAPITPPYDKNGAVNDRPVTTYYNPLIELDNSRDISTAYRNIGNAYLSYNLTKGLAFRTELGFDLGNQDEDVFYGVKTEAGQSVNGQGTSFWNRNLTYNTNNYFNYSTSINARHTLDFTVGMSFQEYKNDRNYVTGHDFPVDALKKIESAGKIVAGSSSSLGSSFLSYFARSNYKLRNRYLFTVSGRIDGSSRFGKNAKYGFFPAVSTGWIISEEPFLSQSRVLSFLKLRGSWGITGNADGFGDFKQLGLWGAGKYAGSSGLVPTQLANPDLKWEKSKQIDFGIDFGIFNNRFSGEIDYYSKNTNNLIYDVPVPGISGFATQTVNIGSMQNKGIEIVFSSTNLDTRLFKWNTSINLSKNTNKVTKLDGEQNLVSSNDGRFFNALKVGESIGIFYGPKFAGVDRVTGDALYYVQDGKVTNDYNAAGNFTVGNPNPDWIGGITNSITFTNFELSILFQGVFGNQVQNGAGAFMSSSFDWFDNQTVDQLDRWQKEGDITNVPQLRFSGGNGTGASSRFIFNASYVRLKNITLAYRFSNSLLQKIKLSTAKLYITAINLATFTKYPGWDPEVNADYRASNRNQGGDFYSAPQIKSLTLGINLEF</sequence>
<dbReference type="Gene3D" id="2.170.130.10">
    <property type="entry name" value="TonB-dependent receptor, plug domain"/>
    <property type="match status" value="1"/>
</dbReference>
<keyword evidence="7 8" id="KW-0998">Cell outer membrane</keyword>
<dbReference type="InterPro" id="IPR037066">
    <property type="entry name" value="Plug_dom_sf"/>
</dbReference>
<dbReference type="AlphaFoldDB" id="A0A9X1PRN9"/>
<reference evidence="13" key="1">
    <citation type="submission" date="2021-12" db="EMBL/GenBank/DDBJ databases">
        <title>Novel species in genus Dyadobacter.</title>
        <authorList>
            <person name="Ma C."/>
        </authorList>
    </citation>
    <scope>NUCLEOTIDE SEQUENCE</scope>
    <source>
        <strain evidence="13">LJ419</strain>
    </source>
</reference>
<dbReference type="Gene3D" id="2.60.40.1120">
    <property type="entry name" value="Carboxypeptidase-like, regulatory domain"/>
    <property type="match status" value="1"/>
</dbReference>
<evidence type="ECO:0000256" key="9">
    <source>
        <dbReference type="RuleBase" id="RU003357"/>
    </source>
</evidence>
<feature type="domain" description="TonB-dependent receptor-like beta-barrel" evidence="11">
    <location>
        <begin position="446"/>
        <end position="978"/>
    </location>
</feature>
<evidence type="ECO:0000259" key="11">
    <source>
        <dbReference type="Pfam" id="PF00593"/>
    </source>
</evidence>
<comment type="caution">
    <text evidence="13">The sequence shown here is derived from an EMBL/GenBank/DDBJ whole genome shotgun (WGS) entry which is preliminary data.</text>
</comment>
<dbReference type="NCBIfam" id="TIGR04056">
    <property type="entry name" value="OMP_RagA_SusC"/>
    <property type="match status" value="1"/>
</dbReference>
<evidence type="ECO:0000256" key="1">
    <source>
        <dbReference type="ARBA" id="ARBA00004571"/>
    </source>
</evidence>
<dbReference type="InterPro" id="IPR023997">
    <property type="entry name" value="TonB-dep_OMP_SusC/RagA_CS"/>
</dbReference>
<accession>A0A9X1PRN9</accession>
<dbReference type="InterPro" id="IPR036942">
    <property type="entry name" value="Beta-barrel_TonB_sf"/>
</dbReference>
<dbReference type="Proteomes" id="UP001139000">
    <property type="component" value="Unassembled WGS sequence"/>
</dbReference>
<feature type="chain" id="PRO_5040967699" evidence="10">
    <location>
        <begin position="20"/>
        <end position="1024"/>
    </location>
</feature>
<evidence type="ECO:0000256" key="4">
    <source>
        <dbReference type="ARBA" id="ARBA00022692"/>
    </source>
</evidence>
<evidence type="ECO:0000256" key="10">
    <source>
        <dbReference type="SAM" id="SignalP"/>
    </source>
</evidence>
<comment type="subcellular location">
    <subcellularLocation>
        <location evidence="1 8">Cell outer membrane</location>
        <topology evidence="1 8">Multi-pass membrane protein</topology>
    </subcellularLocation>
</comment>
<evidence type="ECO:0000313" key="13">
    <source>
        <dbReference type="EMBL" id="MCF0064413.1"/>
    </source>
</evidence>
<evidence type="ECO:0000256" key="2">
    <source>
        <dbReference type="ARBA" id="ARBA00022448"/>
    </source>
</evidence>
<evidence type="ECO:0000256" key="5">
    <source>
        <dbReference type="ARBA" id="ARBA00023077"/>
    </source>
</evidence>
<dbReference type="PROSITE" id="PS52016">
    <property type="entry name" value="TONB_DEPENDENT_REC_3"/>
    <property type="match status" value="1"/>
</dbReference>
<keyword evidence="6 8" id="KW-0472">Membrane</keyword>
<proteinExistence type="inferred from homology"/>
<evidence type="ECO:0000256" key="6">
    <source>
        <dbReference type="ARBA" id="ARBA00023136"/>
    </source>
</evidence>
<evidence type="ECO:0000256" key="3">
    <source>
        <dbReference type="ARBA" id="ARBA00022452"/>
    </source>
</evidence>
<dbReference type="InterPro" id="IPR039426">
    <property type="entry name" value="TonB-dep_rcpt-like"/>
</dbReference>
<feature type="signal peptide" evidence="10">
    <location>
        <begin position="1"/>
        <end position="19"/>
    </location>
</feature>
<dbReference type="InterPro" id="IPR000531">
    <property type="entry name" value="Beta-barrel_TonB"/>
</dbReference>
<protein>
    <submittedName>
        <fullName evidence="13">TonB-dependent receptor</fullName>
    </submittedName>
</protein>
<keyword evidence="4 8" id="KW-0812">Transmembrane</keyword>
<evidence type="ECO:0000259" key="12">
    <source>
        <dbReference type="Pfam" id="PF07715"/>
    </source>
</evidence>
<keyword evidence="3 8" id="KW-1134">Transmembrane beta strand</keyword>
<dbReference type="InterPro" id="IPR012910">
    <property type="entry name" value="Plug_dom"/>
</dbReference>
<dbReference type="SUPFAM" id="SSF49464">
    <property type="entry name" value="Carboxypeptidase regulatory domain-like"/>
    <property type="match status" value="1"/>
</dbReference>
<dbReference type="NCBIfam" id="TIGR04057">
    <property type="entry name" value="SusC_RagA_signa"/>
    <property type="match status" value="1"/>
</dbReference>
<gene>
    <name evidence="13" type="ORF">LXM26_23055</name>
</gene>
<keyword evidence="13" id="KW-0675">Receptor</keyword>
<name>A0A9X1PRN9_9BACT</name>
<dbReference type="InterPro" id="IPR008969">
    <property type="entry name" value="CarboxyPept-like_regulatory"/>
</dbReference>
<evidence type="ECO:0000256" key="8">
    <source>
        <dbReference type="PROSITE-ProRule" id="PRU01360"/>
    </source>
</evidence>
<dbReference type="Gene3D" id="2.40.170.20">
    <property type="entry name" value="TonB-dependent receptor, beta-barrel domain"/>
    <property type="match status" value="1"/>
</dbReference>
<dbReference type="EMBL" id="JAJTTC010000007">
    <property type="protein sequence ID" value="MCF0064413.1"/>
    <property type="molecule type" value="Genomic_DNA"/>
</dbReference>
<keyword evidence="14" id="KW-1185">Reference proteome</keyword>
<keyword evidence="2 8" id="KW-0813">Transport</keyword>
<dbReference type="SUPFAM" id="SSF56935">
    <property type="entry name" value="Porins"/>
    <property type="match status" value="1"/>
</dbReference>
<feature type="domain" description="TonB-dependent receptor plug" evidence="12">
    <location>
        <begin position="113"/>
        <end position="239"/>
    </location>
</feature>
<comment type="similarity">
    <text evidence="8 9">Belongs to the TonB-dependent receptor family.</text>
</comment>
<dbReference type="InterPro" id="IPR023996">
    <property type="entry name" value="TonB-dep_OMP_SusC/RagA"/>
</dbReference>
<dbReference type="RefSeq" id="WP_234657351.1">
    <property type="nucleotide sequence ID" value="NZ_CP094997.1"/>
</dbReference>
<keyword evidence="10" id="KW-0732">Signal</keyword>
<keyword evidence="5 9" id="KW-0798">TonB box</keyword>